<gene>
    <name evidence="4" type="ORF">QQF64_013794</name>
</gene>
<reference evidence="4 5" key="1">
    <citation type="submission" date="2023-09" db="EMBL/GenBank/DDBJ databases">
        <authorList>
            <person name="Wang M."/>
        </authorList>
    </citation>
    <scope>NUCLEOTIDE SEQUENCE [LARGE SCALE GENOMIC DNA]</scope>
    <source>
        <strain evidence="4">GT-2023</strain>
        <tissue evidence="4">Liver</tissue>
    </source>
</reference>
<dbReference type="PANTHER" id="PTHR11772">
    <property type="entry name" value="ASPARAGINE SYNTHETASE"/>
    <property type="match status" value="1"/>
</dbReference>
<dbReference type="InterPro" id="IPR014729">
    <property type="entry name" value="Rossmann-like_a/b/a_fold"/>
</dbReference>
<evidence type="ECO:0000256" key="2">
    <source>
        <dbReference type="ARBA" id="ARBA00022741"/>
    </source>
</evidence>
<proteinExistence type="predicted"/>
<name>A0ABR3LSA3_9TELE</name>
<comment type="pathway">
    <text evidence="1">Amino-acid biosynthesis; L-asparagine biosynthesis; L-asparagine from L-aspartate (L-Gln route): step 1/1.</text>
</comment>
<keyword evidence="2" id="KW-0547">Nucleotide-binding</keyword>
<evidence type="ECO:0000313" key="5">
    <source>
        <dbReference type="Proteomes" id="UP001558613"/>
    </source>
</evidence>
<sequence length="111" mass="12980">MYLISKCIREKTDNIVIFLGQGSDELTQGYIYFLKAPSPKVAAEDSERLMKELCLFDVLRADKTTDAHGQIFEKYYPGRSEWIPHYWMPRWIKATDPSARTLSIYKPDKDQ</sequence>
<dbReference type="Proteomes" id="UP001558613">
    <property type="component" value="Unassembled WGS sequence"/>
</dbReference>
<keyword evidence="5" id="KW-1185">Reference proteome</keyword>
<dbReference type="Gene3D" id="3.40.50.620">
    <property type="entry name" value="HUPs"/>
    <property type="match status" value="1"/>
</dbReference>
<dbReference type="SUPFAM" id="SSF52402">
    <property type="entry name" value="Adenine nucleotide alpha hydrolases-like"/>
    <property type="match status" value="1"/>
</dbReference>
<organism evidence="4 5">
    <name type="scientific">Cirrhinus molitorella</name>
    <name type="common">mud carp</name>
    <dbReference type="NCBI Taxonomy" id="172907"/>
    <lineage>
        <taxon>Eukaryota</taxon>
        <taxon>Metazoa</taxon>
        <taxon>Chordata</taxon>
        <taxon>Craniata</taxon>
        <taxon>Vertebrata</taxon>
        <taxon>Euteleostomi</taxon>
        <taxon>Actinopterygii</taxon>
        <taxon>Neopterygii</taxon>
        <taxon>Teleostei</taxon>
        <taxon>Ostariophysi</taxon>
        <taxon>Cypriniformes</taxon>
        <taxon>Cyprinidae</taxon>
        <taxon>Labeoninae</taxon>
        <taxon>Labeonini</taxon>
        <taxon>Cirrhinus</taxon>
    </lineage>
</organism>
<evidence type="ECO:0000313" key="4">
    <source>
        <dbReference type="EMBL" id="KAL1255733.1"/>
    </source>
</evidence>
<dbReference type="PANTHER" id="PTHR11772:SF23">
    <property type="entry name" value="ASPARAGINE SYNTHETASE [GLUTAMINE-HYDROLYZING]"/>
    <property type="match status" value="1"/>
</dbReference>
<dbReference type="InterPro" id="IPR050795">
    <property type="entry name" value="Asn_Synthetase"/>
</dbReference>
<accession>A0ABR3LSA3</accession>
<comment type="caution">
    <text evidence="4">The sequence shown here is derived from an EMBL/GenBank/DDBJ whole genome shotgun (WGS) entry which is preliminary data.</text>
</comment>
<evidence type="ECO:0000256" key="1">
    <source>
        <dbReference type="ARBA" id="ARBA00005187"/>
    </source>
</evidence>
<protein>
    <submittedName>
        <fullName evidence="4">Uncharacterized protein</fullName>
    </submittedName>
</protein>
<dbReference type="EMBL" id="JAYMGO010000019">
    <property type="protein sequence ID" value="KAL1255733.1"/>
    <property type="molecule type" value="Genomic_DNA"/>
</dbReference>
<keyword evidence="3" id="KW-0067">ATP-binding</keyword>
<evidence type="ECO:0000256" key="3">
    <source>
        <dbReference type="ARBA" id="ARBA00022840"/>
    </source>
</evidence>